<dbReference type="EMBL" id="VIVN01000019">
    <property type="protein sequence ID" value="TWD92292.1"/>
    <property type="molecule type" value="Genomic_DNA"/>
</dbReference>
<dbReference type="RefSeq" id="WP_255286609.1">
    <property type="nucleotide sequence ID" value="NZ_VIVN01000019.1"/>
</dbReference>
<gene>
    <name evidence="1" type="ORF">FB550_11922</name>
</gene>
<dbReference type="Proteomes" id="UP000319671">
    <property type="component" value="Unassembled WGS sequence"/>
</dbReference>
<organism evidence="1 2">
    <name type="scientific">Neobacillus bataviensis</name>
    <dbReference type="NCBI Taxonomy" id="220685"/>
    <lineage>
        <taxon>Bacteria</taxon>
        <taxon>Bacillati</taxon>
        <taxon>Bacillota</taxon>
        <taxon>Bacilli</taxon>
        <taxon>Bacillales</taxon>
        <taxon>Bacillaceae</taxon>
        <taxon>Neobacillus</taxon>
    </lineage>
</organism>
<sequence length="42" mass="4872">MGIKLIDIDKLLEATSDLTSEKNNNKVKKVEIDQLLENTRNW</sequence>
<keyword evidence="2" id="KW-1185">Reference proteome</keyword>
<evidence type="ECO:0000313" key="1">
    <source>
        <dbReference type="EMBL" id="TWD92292.1"/>
    </source>
</evidence>
<comment type="caution">
    <text evidence="1">The sequence shown here is derived from an EMBL/GenBank/DDBJ whole genome shotgun (WGS) entry which is preliminary data.</text>
</comment>
<name>A0A561CMU5_9BACI</name>
<proteinExistence type="predicted"/>
<dbReference type="AlphaFoldDB" id="A0A561CMU5"/>
<protein>
    <submittedName>
        <fullName evidence="1">Uncharacterized protein</fullName>
    </submittedName>
</protein>
<accession>A0A561CMU5</accession>
<evidence type="ECO:0000313" key="2">
    <source>
        <dbReference type="Proteomes" id="UP000319671"/>
    </source>
</evidence>
<reference evidence="1 2" key="1">
    <citation type="submission" date="2019-06" db="EMBL/GenBank/DDBJ databases">
        <title>Sorghum-associated microbial communities from plants grown in Nebraska, USA.</title>
        <authorList>
            <person name="Schachtman D."/>
        </authorList>
    </citation>
    <scope>NUCLEOTIDE SEQUENCE [LARGE SCALE GENOMIC DNA]</scope>
    <source>
        <strain evidence="1 2">2482</strain>
    </source>
</reference>